<reference evidence="1" key="1">
    <citation type="journal article" date="2015" name="Nature">
        <title>Complex archaea that bridge the gap between prokaryotes and eukaryotes.</title>
        <authorList>
            <person name="Spang A."/>
            <person name="Saw J.H."/>
            <person name="Jorgensen S.L."/>
            <person name="Zaremba-Niedzwiedzka K."/>
            <person name="Martijn J."/>
            <person name="Lind A.E."/>
            <person name="van Eijk R."/>
            <person name="Schleper C."/>
            <person name="Guy L."/>
            <person name="Ettema T.J."/>
        </authorList>
    </citation>
    <scope>NUCLEOTIDE SEQUENCE</scope>
</reference>
<proteinExistence type="predicted"/>
<organism evidence="1">
    <name type="scientific">marine sediment metagenome</name>
    <dbReference type="NCBI Taxonomy" id="412755"/>
    <lineage>
        <taxon>unclassified sequences</taxon>
        <taxon>metagenomes</taxon>
        <taxon>ecological metagenomes</taxon>
    </lineage>
</organism>
<accession>A0A0F9C5C9</accession>
<dbReference type="EMBL" id="LAZR01045942">
    <property type="protein sequence ID" value="KKK97684.1"/>
    <property type="molecule type" value="Genomic_DNA"/>
</dbReference>
<sequence length="83" mass="9268">LTPTPTIERIVNEANPKKNIFIGILPDIIEITKKKIATIINENMLPNIIVASPLVRFAETSGKANNKQDNLSILNLNIFFILQ</sequence>
<comment type="caution">
    <text evidence="1">The sequence shown here is derived from an EMBL/GenBank/DDBJ whole genome shotgun (WGS) entry which is preliminary data.</text>
</comment>
<name>A0A0F9C5C9_9ZZZZ</name>
<feature type="non-terminal residue" evidence="1">
    <location>
        <position position="1"/>
    </location>
</feature>
<gene>
    <name evidence="1" type="ORF">LCGC14_2650310</name>
</gene>
<dbReference type="AlphaFoldDB" id="A0A0F9C5C9"/>
<evidence type="ECO:0000313" key="1">
    <source>
        <dbReference type="EMBL" id="KKK97684.1"/>
    </source>
</evidence>
<protein>
    <submittedName>
        <fullName evidence="1">Uncharacterized protein</fullName>
    </submittedName>
</protein>